<dbReference type="PANTHER" id="PTHR44051:SF9">
    <property type="entry name" value="GLUTATHIONE S-TRANSFERASE 1"/>
    <property type="match status" value="1"/>
</dbReference>
<dbReference type="InterPro" id="IPR036249">
    <property type="entry name" value="Thioredoxin-like_sf"/>
</dbReference>
<dbReference type="PANTHER" id="PTHR44051">
    <property type="entry name" value="GLUTATHIONE S-TRANSFERASE-RELATED"/>
    <property type="match status" value="1"/>
</dbReference>
<dbReference type="PROSITE" id="PS50405">
    <property type="entry name" value="GST_CTER"/>
    <property type="match status" value="1"/>
</dbReference>
<comment type="similarity">
    <text evidence="1">Belongs to the GST superfamily.</text>
</comment>
<dbReference type="OrthoDB" id="2309723at2759"/>
<gene>
    <name evidence="4" type="ORF">TAPDE_003538</name>
</gene>
<dbReference type="SUPFAM" id="SSF47616">
    <property type="entry name" value="GST C-terminal domain-like"/>
    <property type="match status" value="1"/>
</dbReference>
<dbReference type="SFLD" id="SFLDG00358">
    <property type="entry name" value="Main_(cytGST)"/>
    <property type="match status" value="1"/>
</dbReference>
<feature type="domain" description="GST N-terminal" evidence="2">
    <location>
        <begin position="1"/>
        <end position="80"/>
    </location>
</feature>
<dbReference type="PROSITE" id="PS50404">
    <property type="entry name" value="GST_NTER"/>
    <property type="match status" value="1"/>
</dbReference>
<sequence>MGIVIHHLENSRSFRVVWLLNELEMPYELRTYPRLDNRAPPDFKRLNALGKAPVLEDGGKQVLESGNIVAYLLEAAGRPSTQEERMWSYYAEGTLLLHALAITYARWSLRDPAQAEALQSCEAFMSANVQNDLNYVESQLPDGDGELFLVGTRLSAADIMMAFSVEFTLKKKLGTQGKRWPKLERWLAQLERRPAYIKARKEAPHEL</sequence>
<name>R4XFR9_TAPDE</name>
<accession>R4XFR9</accession>
<dbReference type="Gene3D" id="1.20.1050.10">
    <property type="match status" value="1"/>
</dbReference>
<dbReference type="Gene3D" id="3.40.30.10">
    <property type="entry name" value="Glutaredoxin"/>
    <property type="match status" value="1"/>
</dbReference>
<dbReference type="SFLD" id="SFLDS00019">
    <property type="entry name" value="Glutathione_Transferase_(cytos"/>
    <property type="match status" value="1"/>
</dbReference>
<dbReference type="CDD" id="cd03046">
    <property type="entry name" value="GST_N_GTT1_like"/>
    <property type="match status" value="1"/>
</dbReference>
<dbReference type="InterPro" id="IPR004045">
    <property type="entry name" value="Glutathione_S-Trfase_N"/>
</dbReference>
<proteinExistence type="inferred from homology"/>
<dbReference type="AlphaFoldDB" id="R4XFR9"/>
<feature type="domain" description="GST C-terminal" evidence="3">
    <location>
        <begin position="77"/>
        <end position="207"/>
    </location>
</feature>
<organism evidence="4 5">
    <name type="scientific">Taphrina deformans (strain PYCC 5710 / ATCC 11124 / CBS 356.35 / IMI 108563 / JCM 9778 / NBRC 8474)</name>
    <name type="common">Peach leaf curl fungus</name>
    <name type="synonym">Lalaria deformans</name>
    <dbReference type="NCBI Taxonomy" id="1097556"/>
    <lineage>
        <taxon>Eukaryota</taxon>
        <taxon>Fungi</taxon>
        <taxon>Dikarya</taxon>
        <taxon>Ascomycota</taxon>
        <taxon>Taphrinomycotina</taxon>
        <taxon>Taphrinomycetes</taxon>
        <taxon>Taphrinales</taxon>
        <taxon>Taphrinaceae</taxon>
        <taxon>Taphrina</taxon>
    </lineage>
</organism>
<reference evidence="4 5" key="1">
    <citation type="journal article" date="2013" name="MBio">
        <title>Genome sequencing of the plant pathogen Taphrina deformans, the causal agent of peach leaf curl.</title>
        <authorList>
            <person name="Cisse O.H."/>
            <person name="Almeida J.M.G.C.F."/>
            <person name="Fonseca A."/>
            <person name="Kumar A.A."/>
            <person name="Salojaervi J."/>
            <person name="Overmyer K."/>
            <person name="Hauser P.M."/>
            <person name="Pagni M."/>
        </authorList>
    </citation>
    <scope>NUCLEOTIDE SEQUENCE [LARGE SCALE GENOMIC DNA]</scope>
    <source>
        <strain evidence="5">PYCC 5710 / ATCC 11124 / CBS 356.35 / IMI 108563 / JCM 9778 / NBRC 8474</strain>
    </source>
</reference>
<dbReference type="InterPro" id="IPR036282">
    <property type="entry name" value="Glutathione-S-Trfase_C_sf"/>
</dbReference>
<dbReference type="STRING" id="1097556.R4XFR9"/>
<dbReference type="eggNOG" id="KOG0867">
    <property type="taxonomic scope" value="Eukaryota"/>
</dbReference>
<dbReference type="VEuPathDB" id="FungiDB:TAPDE_003538"/>
<evidence type="ECO:0000313" key="5">
    <source>
        <dbReference type="Proteomes" id="UP000013776"/>
    </source>
</evidence>
<keyword evidence="5" id="KW-1185">Reference proteome</keyword>
<protein>
    <submittedName>
        <fullName evidence="4">Glutathione S-transferase III</fullName>
    </submittedName>
</protein>
<dbReference type="EMBL" id="CAHR02000138">
    <property type="protein sequence ID" value="CCG83332.1"/>
    <property type="molecule type" value="Genomic_DNA"/>
</dbReference>
<comment type="caution">
    <text evidence="4">The sequence shown here is derived from an EMBL/GenBank/DDBJ whole genome shotgun (WGS) entry which is preliminary data.</text>
</comment>
<dbReference type="Pfam" id="PF14497">
    <property type="entry name" value="GST_C_3"/>
    <property type="match status" value="1"/>
</dbReference>
<evidence type="ECO:0000313" key="4">
    <source>
        <dbReference type="EMBL" id="CCG83332.1"/>
    </source>
</evidence>
<dbReference type="InterPro" id="IPR004046">
    <property type="entry name" value="GST_C"/>
</dbReference>
<dbReference type="Pfam" id="PF02798">
    <property type="entry name" value="GST_N"/>
    <property type="match status" value="1"/>
</dbReference>
<evidence type="ECO:0000259" key="2">
    <source>
        <dbReference type="PROSITE" id="PS50404"/>
    </source>
</evidence>
<dbReference type="SUPFAM" id="SSF52833">
    <property type="entry name" value="Thioredoxin-like"/>
    <property type="match status" value="1"/>
</dbReference>
<evidence type="ECO:0000259" key="3">
    <source>
        <dbReference type="PROSITE" id="PS50405"/>
    </source>
</evidence>
<evidence type="ECO:0000256" key="1">
    <source>
        <dbReference type="ARBA" id="ARBA00007409"/>
    </source>
</evidence>
<dbReference type="Proteomes" id="UP000013776">
    <property type="component" value="Unassembled WGS sequence"/>
</dbReference>
<dbReference type="InterPro" id="IPR010987">
    <property type="entry name" value="Glutathione-S-Trfase_C-like"/>
</dbReference>
<dbReference type="InterPro" id="IPR040079">
    <property type="entry name" value="Glutathione_S-Trfase"/>
</dbReference>